<name>A0A2N8Q1H9_ENTAV</name>
<dbReference type="SUPFAM" id="SSF161098">
    <property type="entry name" value="MetI-like"/>
    <property type="match status" value="1"/>
</dbReference>
<dbReference type="Pfam" id="PF00528">
    <property type="entry name" value="BPD_transp_1"/>
    <property type="match status" value="1"/>
</dbReference>
<accession>A0A2N8Q1H9</accession>
<comment type="caution">
    <text evidence="10">The sequence shown here is derived from an EMBL/GenBank/DDBJ whole genome shotgun (WGS) entry which is preliminary data.</text>
</comment>
<evidence type="ECO:0000259" key="8">
    <source>
        <dbReference type="PROSITE" id="PS50928"/>
    </source>
</evidence>
<evidence type="ECO:0000256" key="5">
    <source>
        <dbReference type="ARBA" id="ARBA00022989"/>
    </source>
</evidence>
<dbReference type="RefSeq" id="WP_016181005.1">
    <property type="nucleotide sequence ID" value="NZ_CAAKNX010000002.1"/>
</dbReference>
<feature type="transmembrane region" description="Helical" evidence="7">
    <location>
        <begin position="12"/>
        <end position="33"/>
    </location>
</feature>
<evidence type="ECO:0000313" key="11">
    <source>
        <dbReference type="Proteomes" id="UP000316316"/>
    </source>
</evidence>
<keyword evidence="5 7" id="KW-1133">Transmembrane helix</keyword>
<evidence type="ECO:0000313" key="10">
    <source>
        <dbReference type="EMBL" id="TRZ34779.1"/>
    </source>
</evidence>
<organism evidence="10 11">
    <name type="scientific">Enterococcus avium</name>
    <name type="common">Streptococcus avium</name>
    <dbReference type="NCBI Taxonomy" id="33945"/>
    <lineage>
        <taxon>Bacteria</taxon>
        <taxon>Bacillati</taxon>
        <taxon>Bacillota</taxon>
        <taxon>Bacilli</taxon>
        <taxon>Lactobacillales</taxon>
        <taxon>Enterococcaceae</taxon>
        <taxon>Enterococcus</taxon>
    </lineage>
</organism>
<dbReference type="PROSITE" id="PS50928">
    <property type="entry name" value="ABC_TM1"/>
    <property type="match status" value="1"/>
</dbReference>
<reference evidence="9 12" key="2">
    <citation type="submission" date="2023-03" db="EMBL/GenBank/DDBJ databases">
        <authorList>
            <person name="Shen W."/>
            <person name="Cai J."/>
        </authorList>
    </citation>
    <scope>NUCLEOTIDE SEQUENCE [LARGE SCALE GENOMIC DNA]</scope>
    <source>
        <strain evidence="9 12">Y2</strain>
    </source>
</reference>
<dbReference type="CDD" id="cd06261">
    <property type="entry name" value="TM_PBP2"/>
    <property type="match status" value="1"/>
</dbReference>
<dbReference type="EMBL" id="JARPWY010000001">
    <property type="protein sequence ID" value="MDT2512638.1"/>
    <property type="molecule type" value="Genomic_DNA"/>
</dbReference>
<dbReference type="Proteomes" id="UP001264335">
    <property type="component" value="Unassembled WGS sequence"/>
</dbReference>
<evidence type="ECO:0000256" key="4">
    <source>
        <dbReference type="ARBA" id="ARBA00022692"/>
    </source>
</evidence>
<evidence type="ECO:0000313" key="12">
    <source>
        <dbReference type="Proteomes" id="UP001264335"/>
    </source>
</evidence>
<feature type="domain" description="ABC transmembrane type-1" evidence="8">
    <location>
        <begin position="100"/>
        <end position="326"/>
    </location>
</feature>
<dbReference type="GO" id="GO:0005886">
    <property type="term" value="C:plasma membrane"/>
    <property type="evidence" value="ECO:0007669"/>
    <property type="project" value="UniProtKB-SubCell"/>
</dbReference>
<evidence type="ECO:0000256" key="1">
    <source>
        <dbReference type="ARBA" id="ARBA00004651"/>
    </source>
</evidence>
<feature type="transmembrane region" description="Helical" evidence="7">
    <location>
        <begin position="106"/>
        <end position="128"/>
    </location>
</feature>
<dbReference type="PANTHER" id="PTHR43163:SF6">
    <property type="entry name" value="DIPEPTIDE TRANSPORT SYSTEM PERMEASE PROTEIN DPPB-RELATED"/>
    <property type="match status" value="1"/>
</dbReference>
<feature type="transmembrane region" description="Helical" evidence="7">
    <location>
        <begin position="203"/>
        <end position="222"/>
    </location>
</feature>
<dbReference type="Proteomes" id="UP000316316">
    <property type="component" value="Unassembled WGS sequence"/>
</dbReference>
<dbReference type="Gene3D" id="1.10.3720.10">
    <property type="entry name" value="MetI-like"/>
    <property type="match status" value="1"/>
</dbReference>
<evidence type="ECO:0000256" key="6">
    <source>
        <dbReference type="ARBA" id="ARBA00023136"/>
    </source>
</evidence>
<evidence type="ECO:0000256" key="2">
    <source>
        <dbReference type="ARBA" id="ARBA00022448"/>
    </source>
</evidence>
<comment type="subcellular location">
    <subcellularLocation>
        <location evidence="1 7">Cell membrane</location>
        <topology evidence="1 7">Multi-pass membrane protein</topology>
    </subcellularLocation>
</comment>
<comment type="similarity">
    <text evidence="7">Belongs to the binding-protein-dependent transport system permease family.</text>
</comment>
<dbReference type="GeneID" id="69567069"/>
<dbReference type="Pfam" id="PF19300">
    <property type="entry name" value="BPD_transp_1_N"/>
    <property type="match status" value="1"/>
</dbReference>
<dbReference type="PANTHER" id="PTHR43163">
    <property type="entry name" value="DIPEPTIDE TRANSPORT SYSTEM PERMEASE PROTEIN DPPB-RELATED"/>
    <property type="match status" value="1"/>
</dbReference>
<feature type="transmembrane region" description="Helical" evidence="7">
    <location>
        <begin position="257"/>
        <end position="283"/>
    </location>
</feature>
<proteinExistence type="inferred from homology"/>
<dbReference type="InterPro" id="IPR000515">
    <property type="entry name" value="MetI-like"/>
</dbReference>
<keyword evidence="6 7" id="KW-0472">Membrane</keyword>
<dbReference type="EMBL" id="PDXQ01000001">
    <property type="protein sequence ID" value="TRZ34779.1"/>
    <property type="molecule type" value="Genomic_DNA"/>
</dbReference>
<evidence type="ECO:0000256" key="7">
    <source>
        <dbReference type="RuleBase" id="RU363032"/>
    </source>
</evidence>
<keyword evidence="4 7" id="KW-0812">Transmembrane</keyword>
<keyword evidence="2 7" id="KW-0813">Transport</keyword>
<protein>
    <submittedName>
        <fullName evidence="10">ABC transporter permease</fullName>
    </submittedName>
</protein>
<evidence type="ECO:0000313" key="9">
    <source>
        <dbReference type="EMBL" id="MDT2512638.1"/>
    </source>
</evidence>
<sequence>MRNMARFLLRRLLFVCFLIIGVTFLVFMISHLVPSDPIASNMSPNAMSDPAAVAAYKARWGLDKPLMEQYFIYLSNLLRGDLGTSIRTGNPVISDLKQFFPATLELSIMAMLIAVLFGITFGIISAVYRNKPFDYLVRTISISGVSIPNFWFALVMLLLFYSKWHLFPGGGRVSSRISAPTGGTGLYVWDALTSGNWALFNDALSHLILPAIVLGFFTMGLISRQTRSNLLEVSSLDYIRTAKAKGLSQRQIVLRHALGNALIPVITVMGMGFSNLLGGMVFVEKIFSWPGIGQYAYLSATTLDFPAICGVSLLIAMINVILNLVIDILYGVIDPRVRYS</sequence>
<reference evidence="10 11" key="1">
    <citation type="submission" date="2017-10" db="EMBL/GenBank/DDBJ databases">
        <title>FDA dAtabase for Regulatory Grade micrObial Sequences (FDA-ARGOS): Supporting development and validation of Infectious Disease Dx tests.</title>
        <authorList>
            <person name="Campos J."/>
            <person name="Goldberg B."/>
            <person name="Tallon L.J."/>
            <person name="Sadzewicz L."/>
            <person name="Sengamalay N."/>
            <person name="Ott S."/>
            <person name="Godinez A."/>
            <person name="Nagaraj S."/>
            <person name="Vyas G."/>
            <person name="Aluvathingal J."/>
            <person name="Nadendla S."/>
            <person name="Geyer C."/>
            <person name="Nandy P."/>
            <person name="Hobson J."/>
            <person name="Sichtig H."/>
        </authorList>
    </citation>
    <scope>NUCLEOTIDE SEQUENCE [LARGE SCALE GENOMIC DNA]</scope>
    <source>
        <strain evidence="10 11">FDAARGOS_185</strain>
    </source>
</reference>
<feature type="transmembrane region" description="Helical" evidence="7">
    <location>
        <begin position="140"/>
        <end position="161"/>
    </location>
</feature>
<dbReference type="AlphaFoldDB" id="A0A2N8Q1H9"/>
<dbReference type="InterPro" id="IPR035906">
    <property type="entry name" value="MetI-like_sf"/>
</dbReference>
<dbReference type="GO" id="GO:0071916">
    <property type="term" value="F:dipeptide transmembrane transporter activity"/>
    <property type="evidence" value="ECO:0007669"/>
    <property type="project" value="TreeGrafter"/>
</dbReference>
<dbReference type="InterPro" id="IPR045621">
    <property type="entry name" value="BPD_transp_1_N"/>
</dbReference>
<gene>
    <name evidence="10" type="ORF">AUF17_12035</name>
    <name evidence="9" type="ORF">P7D79_00205</name>
</gene>
<keyword evidence="3" id="KW-1003">Cell membrane</keyword>
<feature type="transmembrane region" description="Helical" evidence="7">
    <location>
        <begin position="303"/>
        <end position="330"/>
    </location>
</feature>
<evidence type="ECO:0000256" key="3">
    <source>
        <dbReference type="ARBA" id="ARBA00022475"/>
    </source>
</evidence>